<evidence type="ECO:0000313" key="3">
    <source>
        <dbReference type="Proteomes" id="UP001187315"/>
    </source>
</evidence>
<proteinExistence type="predicted"/>
<comment type="caution">
    <text evidence="2">The sequence shown here is derived from an EMBL/GenBank/DDBJ whole genome shotgun (WGS) entry which is preliminary data.</text>
</comment>
<evidence type="ECO:0000256" key="1">
    <source>
        <dbReference type="SAM" id="Phobius"/>
    </source>
</evidence>
<organism evidence="2 3">
    <name type="scientific">Tachysurus vachellii</name>
    <name type="common">Darkbarbel catfish</name>
    <name type="synonym">Pelteobagrus vachellii</name>
    <dbReference type="NCBI Taxonomy" id="175792"/>
    <lineage>
        <taxon>Eukaryota</taxon>
        <taxon>Metazoa</taxon>
        <taxon>Chordata</taxon>
        <taxon>Craniata</taxon>
        <taxon>Vertebrata</taxon>
        <taxon>Euteleostomi</taxon>
        <taxon>Actinopterygii</taxon>
        <taxon>Neopterygii</taxon>
        <taxon>Teleostei</taxon>
        <taxon>Ostariophysi</taxon>
        <taxon>Siluriformes</taxon>
        <taxon>Bagridae</taxon>
        <taxon>Tachysurus</taxon>
    </lineage>
</organism>
<name>A0AA88M7E4_TACVA</name>
<keyword evidence="3" id="KW-1185">Reference proteome</keyword>
<dbReference type="EMBL" id="JAVHJS010000017">
    <property type="protein sequence ID" value="KAK2831740.1"/>
    <property type="molecule type" value="Genomic_DNA"/>
</dbReference>
<gene>
    <name evidence="2" type="ORF">Q7C36_016826</name>
</gene>
<keyword evidence="1" id="KW-0812">Transmembrane</keyword>
<dbReference type="Proteomes" id="UP001187315">
    <property type="component" value="Unassembled WGS sequence"/>
</dbReference>
<keyword evidence="1" id="KW-1133">Transmembrane helix</keyword>
<dbReference type="AlphaFoldDB" id="A0AA88M7E4"/>
<keyword evidence="1" id="KW-0472">Membrane</keyword>
<sequence>MRLVKTCESREQGEISKLKLDCFFCTLETFLHQPYTFFLRHVTFVVPVCLSVCLSVCVCVCLSMCIRLHLTARRQLSVENLLIPESRPCCLRFKNYYTDPIRTWRKKNKTKKPSLSLSLSLSLALFPFSPTPFKLCHVLTVKKKKSLNECLVLRVAPSAFPPTEMKSRATSRYNNLHHC</sequence>
<evidence type="ECO:0000313" key="2">
    <source>
        <dbReference type="EMBL" id="KAK2831740.1"/>
    </source>
</evidence>
<reference evidence="2" key="1">
    <citation type="submission" date="2023-08" db="EMBL/GenBank/DDBJ databases">
        <title>Pelteobagrus vachellii genome.</title>
        <authorList>
            <person name="Liu H."/>
        </authorList>
    </citation>
    <scope>NUCLEOTIDE SEQUENCE</scope>
    <source>
        <strain evidence="2">PRFRI_2022a</strain>
        <tissue evidence="2">Muscle</tissue>
    </source>
</reference>
<accession>A0AA88M7E4</accession>
<protein>
    <submittedName>
        <fullName evidence="2">Uncharacterized protein</fullName>
    </submittedName>
</protein>
<feature type="transmembrane region" description="Helical" evidence="1">
    <location>
        <begin position="44"/>
        <end position="66"/>
    </location>
</feature>